<feature type="transmembrane region" description="Helical" evidence="6">
    <location>
        <begin position="276"/>
        <end position="300"/>
    </location>
</feature>
<gene>
    <name evidence="8" type="ORF">HG537_0A06390</name>
</gene>
<evidence type="ECO:0000256" key="4">
    <source>
        <dbReference type="ARBA" id="ARBA00023136"/>
    </source>
</evidence>
<dbReference type="GO" id="GO:0005886">
    <property type="term" value="C:plasma membrane"/>
    <property type="evidence" value="ECO:0007669"/>
    <property type="project" value="TreeGrafter"/>
</dbReference>
<organism evidence="8 9">
    <name type="scientific">Torulaspora globosa</name>
    <dbReference type="NCBI Taxonomy" id="48254"/>
    <lineage>
        <taxon>Eukaryota</taxon>
        <taxon>Fungi</taxon>
        <taxon>Dikarya</taxon>
        <taxon>Ascomycota</taxon>
        <taxon>Saccharomycotina</taxon>
        <taxon>Saccharomycetes</taxon>
        <taxon>Saccharomycetales</taxon>
        <taxon>Saccharomycetaceae</taxon>
        <taxon>Torulaspora</taxon>
    </lineage>
</organism>
<feature type="transmembrane region" description="Helical" evidence="6">
    <location>
        <begin position="210"/>
        <end position="228"/>
    </location>
</feature>
<dbReference type="Proteomes" id="UP000510647">
    <property type="component" value="Chromosome 1"/>
</dbReference>
<evidence type="ECO:0000313" key="9">
    <source>
        <dbReference type="Proteomes" id="UP000510647"/>
    </source>
</evidence>
<dbReference type="PANTHER" id="PTHR35779:SF2">
    <property type="entry name" value="PROTEIN DFG16"/>
    <property type="match status" value="1"/>
</dbReference>
<feature type="transmembrane region" description="Helical" evidence="6">
    <location>
        <begin position="249"/>
        <end position="270"/>
    </location>
</feature>
<evidence type="ECO:0000256" key="3">
    <source>
        <dbReference type="ARBA" id="ARBA00022989"/>
    </source>
</evidence>
<feature type="compositionally biased region" description="Basic and acidic residues" evidence="5">
    <location>
        <begin position="490"/>
        <end position="505"/>
    </location>
</feature>
<dbReference type="Pfam" id="PF08733">
    <property type="entry name" value="PalH"/>
    <property type="match status" value="1"/>
</dbReference>
<dbReference type="GO" id="GO:0071467">
    <property type="term" value="P:cellular response to pH"/>
    <property type="evidence" value="ECO:0007669"/>
    <property type="project" value="TreeGrafter"/>
</dbReference>
<feature type="transmembrane region" description="Helical" evidence="6">
    <location>
        <begin position="158"/>
        <end position="177"/>
    </location>
</feature>
<keyword evidence="9" id="KW-1185">Reference proteome</keyword>
<keyword evidence="4 6" id="KW-0472">Membrane</keyword>
<sequence>MLGWTFLWFISVVAGLQKVEPRDMIDDEKFTLSHVLEEELLIPYGNQCEAIVLNGGFLTFGNDTGNNYTFNYPGVFISCANDSEPGQNDSLMLRHLTAILSSPSIEYDLNKLVGKDCFENSILIIAFATCAVCIGTWMVYLVLMLLPSESRLSRSLLVPFYVLFSAFYDTVILAKTVEMIFEEQYRDNVQDFCSYERQIVGGTAFRVGSIISNVLLYANWTMIIYYMFHDKRKITIGWLKPLFTSRNKLIIIVGIILTVVDTVLLAAVKFHETTSVRIILTTLDFILYTLFCGLTSFFVWHDFRFILAPQRMHSNKGSEVKDTFLLIWNDYHETIPLIVYNVTLFGLLFFTKIYFTIIYTSEHRWEFKIVRFLQLIITVSVWGLIGVLEKRELILSKQTVLGRKINDNNEYFFDPKLAFTERDTNEEYDTSRSSHDGNVERIETRQTVRKPRQVWRSQMQRSKILRKLGRMRGKRLFNALTGFGASTKTDKRIDTDSYGHNRESHATTSKNATQCDANDKIVCADDAFQDLRSVDKERTSVETELARNYIYDYDNND</sequence>
<feature type="region of interest" description="Disordered" evidence="5">
    <location>
        <begin position="490"/>
        <end position="511"/>
    </location>
</feature>
<dbReference type="AlphaFoldDB" id="A0A7H9HPY8"/>
<keyword evidence="2 6" id="KW-0812">Transmembrane</keyword>
<dbReference type="PANTHER" id="PTHR35779">
    <property type="entry name" value="PH-RESPONSE REGULATOR PROTEIN PALH/RIM21"/>
    <property type="match status" value="1"/>
</dbReference>
<feature type="transmembrane region" description="Helical" evidence="6">
    <location>
        <begin position="122"/>
        <end position="146"/>
    </location>
</feature>
<feature type="chain" id="PRO_5028883489" evidence="7">
    <location>
        <begin position="16"/>
        <end position="557"/>
    </location>
</feature>
<evidence type="ECO:0000256" key="2">
    <source>
        <dbReference type="ARBA" id="ARBA00022692"/>
    </source>
</evidence>
<protein>
    <submittedName>
        <fullName evidence="8">Uncharacterized protein</fullName>
    </submittedName>
</protein>
<keyword evidence="3 6" id="KW-1133">Transmembrane helix</keyword>
<evidence type="ECO:0000256" key="5">
    <source>
        <dbReference type="SAM" id="MobiDB-lite"/>
    </source>
</evidence>
<keyword evidence="7" id="KW-0732">Signal</keyword>
<reference evidence="8 9" key="1">
    <citation type="submission" date="2020-06" db="EMBL/GenBank/DDBJ databases">
        <title>The yeast mating-type switching endonuclease HO is a domesticated member of an unorthodox homing genetic element family.</title>
        <authorList>
            <person name="Coughlan A.Y."/>
            <person name="Lombardi L."/>
            <person name="Braun-Galleani S."/>
            <person name="Martos A.R."/>
            <person name="Galeote V."/>
            <person name="Bigey F."/>
            <person name="Dequin S."/>
            <person name="Byrne K.P."/>
            <person name="Wolfe K.H."/>
        </authorList>
    </citation>
    <scope>NUCLEOTIDE SEQUENCE [LARGE SCALE GENOMIC DNA]</scope>
    <source>
        <strain evidence="8 9">CBS2947</strain>
    </source>
</reference>
<dbReference type="InterPro" id="IPR014844">
    <property type="entry name" value="PalH"/>
</dbReference>
<evidence type="ECO:0000313" key="8">
    <source>
        <dbReference type="EMBL" id="QLQ78392.1"/>
    </source>
</evidence>
<evidence type="ECO:0000256" key="1">
    <source>
        <dbReference type="ARBA" id="ARBA00004141"/>
    </source>
</evidence>
<evidence type="ECO:0000256" key="7">
    <source>
        <dbReference type="SAM" id="SignalP"/>
    </source>
</evidence>
<feature type="transmembrane region" description="Helical" evidence="6">
    <location>
        <begin position="369"/>
        <end position="388"/>
    </location>
</feature>
<proteinExistence type="predicted"/>
<feature type="transmembrane region" description="Helical" evidence="6">
    <location>
        <begin position="337"/>
        <end position="357"/>
    </location>
</feature>
<feature type="signal peptide" evidence="7">
    <location>
        <begin position="1"/>
        <end position="15"/>
    </location>
</feature>
<dbReference type="OrthoDB" id="4033945at2759"/>
<evidence type="ECO:0000256" key="6">
    <source>
        <dbReference type="SAM" id="Phobius"/>
    </source>
</evidence>
<dbReference type="EMBL" id="CP059267">
    <property type="protein sequence ID" value="QLQ78392.1"/>
    <property type="molecule type" value="Genomic_DNA"/>
</dbReference>
<comment type="subcellular location">
    <subcellularLocation>
        <location evidence="1">Membrane</location>
        <topology evidence="1">Multi-pass membrane protein</topology>
    </subcellularLocation>
</comment>
<accession>A0A7H9HPY8</accession>
<name>A0A7H9HPY8_9SACH</name>